<dbReference type="Proteomes" id="UP001161389">
    <property type="component" value="Unassembled WGS sequence"/>
</dbReference>
<dbReference type="PIRSF" id="PIRSF037004">
    <property type="entry name" value="UCP037004"/>
    <property type="match status" value="1"/>
</dbReference>
<protein>
    <recommendedName>
        <fullName evidence="1">DUF1722 domain-containing protein</fullName>
    </recommendedName>
</protein>
<accession>A0AA37SDP2</accession>
<dbReference type="RefSeq" id="WP_284383658.1">
    <property type="nucleotide sequence ID" value="NZ_BSNM01000026.1"/>
</dbReference>
<keyword evidence="3" id="KW-1185">Reference proteome</keyword>
<gene>
    <name evidence="2" type="ORF">GCM10007876_37660</name>
</gene>
<reference evidence="2" key="2">
    <citation type="submission" date="2023-01" db="EMBL/GenBank/DDBJ databases">
        <title>Draft genome sequence of Litoribrevibacter albus strain NBRC 110071.</title>
        <authorList>
            <person name="Sun Q."/>
            <person name="Mori K."/>
        </authorList>
    </citation>
    <scope>NUCLEOTIDE SEQUENCE</scope>
    <source>
        <strain evidence="2">NBRC 110071</strain>
    </source>
</reference>
<dbReference type="Pfam" id="PF08349">
    <property type="entry name" value="DUF1722"/>
    <property type="match status" value="1"/>
</dbReference>
<name>A0AA37SDP2_9GAMM</name>
<feature type="domain" description="DUF1722" evidence="1">
    <location>
        <begin position="201"/>
        <end position="317"/>
    </location>
</feature>
<evidence type="ECO:0000313" key="2">
    <source>
        <dbReference type="EMBL" id="GLQ33286.1"/>
    </source>
</evidence>
<dbReference type="EMBL" id="BSNM01000026">
    <property type="protein sequence ID" value="GLQ33286.1"/>
    <property type="molecule type" value="Genomic_DNA"/>
</dbReference>
<dbReference type="AlphaFoldDB" id="A0AA37SDP2"/>
<dbReference type="Pfam" id="PF04463">
    <property type="entry name" value="2-thiour_desulf"/>
    <property type="match status" value="1"/>
</dbReference>
<evidence type="ECO:0000259" key="1">
    <source>
        <dbReference type="Pfam" id="PF08349"/>
    </source>
</evidence>
<dbReference type="InterPro" id="IPR013560">
    <property type="entry name" value="DUF1722"/>
</dbReference>
<organism evidence="2 3">
    <name type="scientific">Litoribrevibacter albus</name>
    <dbReference type="NCBI Taxonomy" id="1473156"/>
    <lineage>
        <taxon>Bacteria</taxon>
        <taxon>Pseudomonadati</taxon>
        <taxon>Pseudomonadota</taxon>
        <taxon>Gammaproteobacteria</taxon>
        <taxon>Oceanospirillales</taxon>
        <taxon>Oceanospirillaceae</taxon>
        <taxon>Litoribrevibacter</taxon>
    </lineage>
</organism>
<proteinExistence type="predicted"/>
<reference evidence="2" key="1">
    <citation type="journal article" date="2014" name="Int. J. Syst. Evol. Microbiol.">
        <title>Complete genome sequence of Corynebacterium casei LMG S-19264T (=DSM 44701T), isolated from a smear-ripened cheese.</title>
        <authorList>
            <consortium name="US DOE Joint Genome Institute (JGI-PGF)"/>
            <person name="Walter F."/>
            <person name="Albersmeier A."/>
            <person name="Kalinowski J."/>
            <person name="Ruckert C."/>
        </authorList>
    </citation>
    <scope>NUCLEOTIDE SEQUENCE</scope>
    <source>
        <strain evidence="2">NBRC 110071</strain>
    </source>
</reference>
<dbReference type="InterPro" id="IPR007553">
    <property type="entry name" value="2-thiour_desulf"/>
</dbReference>
<dbReference type="InterPro" id="IPR017087">
    <property type="entry name" value="UCP037004"/>
</dbReference>
<dbReference type="PANTHER" id="PTHR30087:SF0">
    <property type="entry name" value="INNER MEMBRANE PROTEIN"/>
    <property type="match status" value="1"/>
</dbReference>
<comment type="caution">
    <text evidence="2">The sequence shown here is derived from an EMBL/GenBank/DDBJ whole genome shotgun (WGS) entry which is preliminary data.</text>
</comment>
<dbReference type="PANTHER" id="PTHR30087">
    <property type="entry name" value="INNER MEMBRANE PROTEIN"/>
    <property type="match status" value="1"/>
</dbReference>
<sequence>MFSPNISNNGQLTHKIPVGISQCLLGDKVRFDGGHKHSKLCTEQLGQYFDYVPSCPELGAGLGVPRRTLRMVGDDQTQRIVETKDNRIDVTDALANYSAQRVKELDHLSGYIFMQKSPSCGVFRVKVYADNGYAQNSSAGIFANAFKEQHPLIPVEEEGRLHDPVLLENFLVRVFVYHHWRLFIQQGLTSKGLINFHQRIKYQLMAHSVKGYKETGKLLSDLKSRPLEDIAHDYIQLLMTHLEKRATKKTHTNTLLHIRGYFKGKLSAIEQQELTQVINDYRLGIVPLVVPITLLQHYTRKIGNDYIEQQLYLQPYPHNLGLRNGI</sequence>
<evidence type="ECO:0000313" key="3">
    <source>
        <dbReference type="Proteomes" id="UP001161389"/>
    </source>
</evidence>